<dbReference type="KEGG" id="tbr:TB927.1.4130"/>
<dbReference type="RefSeq" id="XP_001219106.1">
    <property type="nucleotide sequence ID" value="XM_001219105.1"/>
</dbReference>
<dbReference type="InParanoid" id="Q4GYG5"/>
<evidence type="ECO:0000313" key="3">
    <source>
        <dbReference type="Proteomes" id="UP000008524"/>
    </source>
</evidence>
<proteinExistence type="predicted"/>
<dbReference type="AlphaFoldDB" id="Q4GYG5"/>
<dbReference type="EMBL" id="AL929603">
    <property type="protein sequence ID" value="CAJ16619.1"/>
    <property type="molecule type" value="Genomic_DNA"/>
</dbReference>
<sequence length="120" mass="13822">MFLSWCAFFRFIAFFLFVILFSYLLFWPLIFFLPFRFFLLFFCSLAFNLLFTVRIVSLKKKKKNSLRGVKGLCACVSAFCVTFASLCICLLSCPLIICTAIFSSNTRTNFVSNGHRAANK</sequence>
<gene>
    <name evidence="2" type="ORF">TB927.1.4130</name>
</gene>
<name>Q4GYG5_TRYB2</name>
<protein>
    <submittedName>
        <fullName evidence="2">Uncharacterized protein</fullName>
    </submittedName>
</protein>
<keyword evidence="1" id="KW-1133">Transmembrane helix</keyword>
<evidence type="ECO:0000313" key="2">
    <source>
        <dbReference type="EMBL" id="CAJ16619.1"/>
    </source>
</evidence>
<dbReference type="Proteomes" id="UP000008524">
    <property type="component" value="Chromosome 1"/>
</dbReference>
<dbReference type="PaxDb" id="5691-CAJ16619"/>
<keyword evidence="1" id="KW-0812">Transmembrane</keyword>
<feature type="transmembrane region" description="Helical" evidence="1">
    <location>
        <begin position="69"/>
        <end position="102"/>
    </location>
</feature>
<keyword evidence="3" id="KW-1185">Reference proteome</keyword>
<evidence type="ECO:0000256" key="1">
    <source>
        <dbReference type="SAM" id="Phobius"/>
    </source>
</evidence>
<feature type="transmembrane region" description="Helical" evidence="1">
    <location>
        <begin position="37"/>
        <end position="57"/>
    </location>
</feature>
<accession>Q4GYG5</accession>
<dbReference type="GeneID" id="4357486"/>
<keyword evidence="1" id="KW-0472">Membrane</keyword>
<reference evidence="3" key="2">
    <citation type="journal article" date="2005" name="Science">
        <title>The genome of the African trypanosome Trypanosoma brucei.</title>
        <authorList>
            <person name="Berriman M."/>
            <person name="Ghedin E."/>
            <person name="Hertz-Fowler C."/>
            <person name="Blandin G."/>
            <person name="Renauld H."/>
            <person name="Bartholomeu D.C."/>
            <person name="Lennard N.J."/>
            <person name="Caler E."/>
            <person name="Hamlin N.E."/>
            <person name="Haas B."/>
            <person name="Bohme U."/>
            <person name="Hannick L."/>
            <person name="Aslett M.A."/>
            <person name="Shallom J."/>
            <person name="Marcello L."/>
            <person name="Hou L."/>
            <person name="Wickstead B."/>
            <person name="Alsmark U.C."/>
            <person name="Arrowsmith C."/>
            <person name="Atkin R.J."/>
            <person name="Barron A.J."/>
            <person name="Bringaud F."/>
            <person name="Brooks K."/>
            <person name="Carrington M."/>
            <person name="Cherevach I."/>
            <person name="Chillingworth T.J."/>
            <person name="Churcher C."/>
            <person name="Clark L.N."/>
            <person name="Corton C.H."/>
            <person name="Cronin A."/>
            <person name="Davies R.M."/>
            <person name="Doggett J."/>
            <person name="Djikeng A."/>
            <person name="Feldblyum T."/>
            <person name="Field M.C."/>
            <person name="Fraser A."/>
            <person name="Goodhead I."/>
            <person name="Hance Z."/>
            <person name="Harper D."/>
            <person name="Harris B.R."/>
            <person name="Hauser H."/>
            <person name="Hostetler J."/>
            <person name="Ivens A."/>
            <person name="Jagels K."/>
            <person name="Johnson D."/>
            <person name="Johnson J."/>
            <person name="Jones K."/>
            <person name="Kerhornou A.X."/>
            <person name="Koo H."/>
            <person name="Larke N."/>
            <person name="Landfear S."/>
            <person name="Larkin C."/>
            <person name="Leech V."/>
            <person name="Line A."/>
            <person name="Lord A."/>
            <person name="Macleod A."/>
            <person name="Mooney P.J."/>
            <person name="Moule S."/>
            <person name="Martin D.M."/>
            <person name="Morgan G.W."/>
            <person name="Mungall K."/>
            <person name="Norbertczak H."/>
            <person name="Ormond D."/>
            <person name="Pai G."/>
            <person name="Peacock C.S."/>
            <person name="Peterson J."/>
            <person name="Quail M.A."/>
            <person name="Rabbinowitsch E."/>
            <person name="Rajandream M.A."/>
            <person name="Reitter C."/>
            <person name="Salzberg S.L."/>
            <person name="Sanders M."/>
            <person name="Schobel S."/>
            <person name="Sharp S."/>
            <person name="Simmonds M."/>
            <person name="Simpson A.J."/>
            <person name="Tallon L."/>
            <person name="Turner C.M."/>
            <person name="Tait A."/>
            <person name="Tivey A.R."/>
            <person name="Van Aken S."/>
            <person name="Walker D."/>
            <person name="Wanless D."/>
            <person name="Wang S."/>
            <person name="White B."/>
            <person name="White O."/>
            <person name="Whitehead S."/>
            <person name="Woodward J."/>
            <person name="Wortman J."/>
            <person name="Adams M.D."/>
            <person name="Embley T.M."/>
            <person name="Gull K."/>
            <person name="Ullu E."/>
            <person name="Barry J.D."/>
            <person name="Fairlamb A.H."/>
            <person name="Opperdoes F."/>
            <person name="Barrell B.G."/>
            <person name="Donelson J.E."/>
            <person name="Hall N."/>
            <person name="Fraser C.M."/>
            <person name="Melville S.E."/>
            <person name="El-Sayed N.M."/>
        </authorList>
    </citation>
    <scope>NUCLEOTIDE SEQUENCE [LARGE SCALE GENOMIC DNA]</scope>
    <source>
        <strain evidence="3">927/4 GUTat10.1</strain>
    </source>
</reference>
<feature type="transmembrane region" description="Helical" evidence="1">
    <location>
        <begin position="7"/>
        <end position="31"/>
    </location>
</feature>
<reference evidence="2 3" key="1">
    <citation type="journal article" date="2003" name="Nucleic Acids Res.">
        <title>The DNA sequence of chromosome I of an African trypanosome: gene content, chromosome organisation, recombination and polymorphism.</title>
        <authorList>
            <person name="Hall N."/>
            <person name="Berriman M."/>
            <person name="Lennard N.J."/>
            <person name="Harris B.R."/>
            <person name="Hertz-Fowler C."/>
            <person name="Bart-Delabesse E.N."/>
            <person name="Gerrare C.S."/>
            <person name="Atkin R.J."/>
            <person name="Barron A.J."/>
            <person name="Bowman S."/>
            <person name="Bray-Allen S.P."/>
            <person name="Bringaud F."/>
            <person name="Clark L.N."/>
            <person name="Corton C.H."/>
            <person name="Cronin A."/>
            <person name="Davies R."/>
            <person name="Doggett J."/>
            <person name="Fraser A."/>
            <person name="Gruter E."/>
            <person name="Hall S."/>
            <person name="Harper A.D."/>
            <person name="Kay M.P."/>
            <person name="Leech V."/>
            <person name="Mayes R."/>
            <person name="Price C."/>
            <person name="Quail M.A."/>
            <person name="Rabbinowitch E."/>
            <person name="Reitter C."/>
            <person name="Rutherford K."/>
            <person name="Sasse J."/>
            <person name="Sharp S."/>
            <person name="Shownkeen R."/>
            <person name="Macleod A."/>
            <person name="Taylor S."/>
            <person name="Tweedie A."/>
            <person name="Turner C.M.R."/>
            <person name="Tait A."/>
            <person name="Gull K."/>
            <person name="Barrell B."/>
            <person name="Melville S.E."/>
        </authorList>
    </citation>
    <scope>NUCLEOTIDE SEQUENCE [LARGE SCALE GENOMIC DNA]</scope>
    <source>
        <strain evidence="2 3">927/4 GUTat10.1</strain>
    </source>
</reference>
<organism evidence="2 3">
    <name type="scientific">Trypanosoma brucei brucei (strain 927/4 GUTat10.1)</name>
    <dbReference type="NCBI Taxonomy" id="185431"/>
    <lineage>
        <taxon>Eukaryota</taxon>
        <taxon>Discoba</taxon>
        <taxon>Euglenozoa</taxon>
        <taxon>Kinetoplastea</taxon>
        <taxon>Metakinetoplastina</taxon>
        <taxon>Trypanosomatida</taxon>
        <taxon>Trypanosomatidae</taxon>
        <taxon>Trypanosoma</taxon>
    </lineage>
</organism>